<evidence type="ECO:0000313" key="2">
    <source>
        <dbReference type="EMBL" id="KMS52946.1"/>
    </source>
</evidence>
<dbReference type="AlphaFoldDB" id="A0A0J7XLU2"/>
<protein>
    <recommendedName>
        <fullName evidence="1">AMP-dependent synthetase/ligase domain-containing protein</fullName>
    </recommendedName>
</protein>
<evidence type="ECO:0000259" key="1">
    <source>
        <dbReference type="Pfam" id="PF00501"/>
    </source>
</evidence>
<dbReference type="PANTHER" id="PTHR43813">
    <property type="entry name" value="ACYL-ACTIVATING ENZYME 16, CHLOROPLASTIC-RELATED"/>
    <property type="match status" value="1"/>
</dbReference>
<dbReference type="PATRIC" id="fig|1114963.3.peg.3798"/>
<name>A0A0J7XLU2_9SPHN</name>
<dbReference type="InterPro" id="IPR052987">
    <property type="entry name" value="Chloroplast_AMP-bd_Enzymes"/>
</dbReference>
<organism evidence="2 3">
    <name type="scientific">Novosphingobium barchaimii LL02</name>
    <dbReference type="NCBI Taxonomy" id="1114963"/>
    <lineage>
        <taxon>Bacteria</taxon>
        <taxon>Pseudomonadati</taxon>
        <taxon>Pseudomonadota</taxon>
        <taxon>Alphaproteobacteria</taxon>
        <taxon>Sphingomonadales</taxon>
        <taxon>Sphingomonadaceae</taxon>
        <taxon>Novosphingobium</taxon>
    </lineage>
</organism>
<gene>
    <name evidence="2" type="ORF">V474_24715</name>
</gene>
<comment type="caution">
    <text evidence="2">The sequence shown here is derived from an EMBL/GenBank/DDBJ whole genome shotgun (WGS) entry which is preliminary data.</text>
</comment>
<dbReference type="InterPro" id="IPR042099">
    <property type="entry name" value="ANL_N_sf"/>
</dbReference>
<dbReference type="Gene3D" id="3.40.50.12780">
    <property type="entry name" value="N-terminal domain of ligase-like"/>
    <property type="match status" value="1"/>
</dbReference>
<evidence type="ECO:0000313" key="3">
    <source>
        <dbReference type="Proteomes" id="UP000052268"/>
    </source>
</evidence>
<sequence>MEIADFDRSANIVSLFLSRADALGDAPMLRAKQGGQWTAISWAEAARRVCLMAASLRRLGLRPGERVVIVSENRPEWCIADLAIMAAGCVTVPTYTTNTTRDHIHILENSGARAAIVSTAKLGRA</sequence>
<dbReference type="SUPFAM" id="SSF56801">
    <property type="entry name" value="Acetyl-CoA synthetase-like"/>
    <property type="match status" value="1"/>
</dbReference>
<dbReference type="Pfam" id="PF00501">
    <property type="entry name" value="AMP-binding"/>
    <property type="match status" value="1"/>
</dbReference>
<accession>A0A0J7XLU2</accession>
<keyword evidence="3" id="KW-1185">Reference proteome</keyword>
<dbReference type="EMBL" id="JACU01000008">
    <property type="protein sequence ID" value="KMS52946.1"/>
    <property type="molecule type" value="Genomic_DNA"/>
</dbReference>
<dbReference type="PANTHER" id="PTHR43813:SF1">
    <property type="entry name" value="ACYL-ACTIVATING ENZYME 16, CHLOROPLASTIC-RELATED"/>
    <property type="match status" value="1"/>
</dbReference>
<reference evidence="2 3" key="1">
    <citation type="journal article" date="2015" name="G3 (Bethesda)">
        <title>Insights into Ongoing Evolution of the Hexachlorocyclohexane Catabolic Pathway from Comparative Genomics of Ten Sphingomonadaceae Strains.</title>
        <authorList>
            <person name="Pearce S.L."/>
            <person name="Oakeshott J.G."/>
            <person name="Pandey G."/>
        </authorList>
    </citation>
    <scope>NUCLEOTIDE SEQUENCE [LARGE SCALE GENOMIC DNA]</scope>
    <source>
        <strain evidence="2 3">LL02</strain>
    </source>
</reference>
<proteinExistence type="predicted"/>
<dbReference type="InterPro" id="IPR000873">
    <property type="entry name" value="AMP-dep_synth/lig_dom"/>
</dbReference>
<dbReference type="Proteomes" id="UP000052268">
    <property type="component" value="Unassembled WGS sequence"/>
</dbReference>
<feature type="domain" description="AMP-dependent synthetase/ligase" evidence="1">
    <location>
        <begin position="20"/>
        <end position="118"/>
    </location>
</feature>